<dbReference type="InterPro" id="IPR039191">
    <property type="entry name" value="Nopp140-like"/>
</dbReference>
<keyword evidence="4" id="KW-1185">Reference proteome</keyword>
<dbReference type="GO" id="GO:0005730">
    <property type="term" value="C:nucleolus"/>
    <property type="evidence" value="ECO:0007669"/>
    <property type="project" value="InterPro"/>
</dbReference>
<name>A0A8H7LG19_9ASCO</name>
<reference evidence="3" key="1">
    <citation type="submission" date="2020-10" db="EMBL/GenBank/DDBJ databases">
        <title>The Whole-Genome Sequence of Metschnikowia persimmonesis, a Novel Endophytic Yeast Species Isolated from Medicinal Plant Diospyros kaki Thumb.</title>
        <authorList>
            <person name="Rahmat E."/>
            <person name="Kang Y."/>
        </authorList>
    </citation>
    <scope>NUCLEOTIDE SEQUENCE</scope>
    <source>
        <strain evidence="3">KIOM G15050</strain>
    </source>
</reference>
<dbReference type="InterPro" id="IPR007718">
    <property type="entry name" value="Srp40_C"/>
</dbReference>
<proteinExistence type="predicted"/>
<dbReference type="AlphaFoldDB" id="A0A8H7LG19"/>
<dbReference type="PANTHER" id="PTHR23216">
    <property type="entry name" value="NUCLEOLAR AND COILED-BODY PHOSPHOPROTEIN 1"/>
    <property type="match status" value="1"/>
</dbReference>
<evidence type="ECO:0000259" key="2">
    <source>
        <dbReference type="Pfam" id="PF05022"/>
    </source>
</evidence>
<dbReference type="Proteomes" id="UP000649328">
    <property type="component" value="Unassembled WGS sequence"/>
</dbReference>
<evidence type="ECO:0000313" key="4">
    <source>
        <dbReference type="Proteomes" id="UP000649328"/>
    </source>
</evidence>
<sequence>MASKPVVLAHIAKFLQANEDLSKVNRALESYLKKNDADDDTSAVKKTKTEEPAQEAPATTSSSSSSSSSSESTPTAEEELKPGQRKHFSRIDRLKVAFEAQALQDNQYKGAAGTWGEVANEKLLQVRGKDFTKNKNKMKRGAYKGGSITMALGSYKFTD</sequence>
<organism evidence="3 4">
    <name type="scientific">Metschnikowia pulcherrima</name>
    <dbReference type="NCBI Taxonomy" id="27326"/>
    <lineage>
        <taxon>Eukaryota</taxon>
        <taxon>Fungi</taxon>
        <taxon>Dikarya</taxon>
        <taxon>Ascomycota</taxon>
        <taxon>Saccharomycotina</taxon>
        <taxon>Pichiomycetes</taxon>
        <taxon>Metschnikowiaceae</taxon>
        <taxon>Metschnikowia</taxon>
    </lineage>
</organism>
<feature type="compositionally biased region" description="Low complexity" evidence="1">
    <location>
        <begin position="55"/>
        <end position="75"/>
    </location>
</feature>
<dbReference type="Pfam" id="PF05022">
    <property type="entry name" value="SRP40_C"/>
    <property type="match status" value="1"/>
</dbReference>
<feature type="region of interest" description="Disordered" evidence="1">
    <location>
        <begin position="31"/>
        <end position="88"/>
    </location>
</feature>
<feature type="domain" description="Srp40 C-terminal" evidence="2">
    <location>
        <begin position="87"/>
        <end position="157"/>
    </location>
</feature>
<dbReference type="GO" id="GO:0005654">
    <property type="term" value="C:nucleoplasm"/>
    <property type="evidence" value="ECO:0007669"/>
    <property type="project" value="TreeGrafter"/>
</dbReference>
<evidence type="ECO:0000256" key="1">
    <source>
        <dbReference type="SAM" id="MobiDB-lite"/>
    </source>
</evidence>
<evidence type="ECO:0000313" key="3">
    <source>
        <dbReference type="EMBL" id="KAF8003597.1"/>
    </source>
</evidence>
<comment type="caution">
    <text evidence="3">The sequence shown here is derived from an EMBL/GenBank/DDBJ whole genome shotgun (WGS) entry which is preliminary data.</text>
</comment>
<protein>
    <recommendedName>
        <fullName evidence="2">Srp40 C-terminal domain-containing protein</fullName>
    </recommendedName>
</protein>
<dbReference type="EMBL" id="JACBPP010000002">
    <property type="protein sequence ID" value="KAF8003597.1"/>
    <property type="molecule type" value="Genomic_DNA"/>
</dbReference>
<dbReference type="PANTHER" id="PTHR23216:SF1">
    <property type="entry name" value="NUCLEOLAR AND COILED-BODY PHOSPHOPROTEIN 1"/>
    <property type="match status" value="1"/>
</dbReference>
<accession>A0A8H7LG19</accession>
<dbReference type="OrthoDB" id="5599646at2759"/>
<gene>
    <name evidence="3" type="ORF">HF325_001045</name>
</gene>